<organism evidence="2 3">
    <name type="scientific">Forsythia ovata</name>
    <dbReference type="NCBI Taxonomy" id="205694"/>
    <lineage>
        <taxon>Eukaryota</taxon>
        <taxon>Viridiplantae</taxon>
        <taxon>Streptophyta</taxon>
        <taxon>Embryophyta</taxon>
        <taxon>Tracheophyta</taxon>
        <taxon>Spermatophyta</taxon>
        <taxon>Magnoliopsida</taxon>
        <taxon>eudicotyledons</taxon>
        <taxon>Gunneridae</taxon>
        <taxon>Pentapetalae</taxon>
        <taxon>asterids</taxon>
        <taxon>lamiids</taxon>
        <taxon>Lamiales</taxon>
        <taxon>Oleaceae</taxon>
        <taxon>Forsythieae</taxon>
        <taxon>Forsythia</taxon>
    </lineage>
</organism>
<dbReference type="Proteomes" id="UP001604277">
    <property type="component" value="Unassembled WGS sequence"/>
</dbReference>
<reference evidence="3" key="1">
    <citation type="submission" date="2024-07" db="EMBL/GenBank/DDBJ databases">
        <title>Two chromosome-level genome assemblies of Korean endemic species Abeliophyllum distichum and Forsythia ovata (Oleaceae).</title>
        <authorList>
            <person name="Jang H."/>
        </authorList>
    </citation>
    <scope>NUCLEOTIDE SEQUENCE [LARGE SCALE GENOMIC DNA]</scope>
</reference>
<gene>
    <name evidence="2" type="ORF">Fot_12043</name>
</gene>
<evidence type="ECO:0000256" key="1">
    <source>
        <dbReference type="SAM" id="MobiDB-lite"/>
    </source>
</evidence>
<accession>A0ABD1WLE0</accession>
<dbReference type="EMBL" id="JBFOLJ010000003">
    <property type="protein sequence ID" value="KAL2550513.1"/>
    <property type="molecule type" value="Genomic_DNA"/>
</dbReference>
<proteinExistence type="predicted"/>
<feature type="region of interest" description="Disordered" evidence="1">
    <location>
        <begin position="54"/>
        <end position="134"/>
    </location>
</feature>
<sequence>MSRELRLLNILRTVPEDPRIALGTSSERHIERFYANPPRDVDGILKSMPKISPFGQRTIAMSSDHDDSQNQSATGTDPKIRGKTLSSSERQDEVDQRPTVVCSSKLPRAGWRKLQEHHQRRRRGRNNRAPGFLR</sequence>
<keyword evidence="3" id="KW-1185">Reference proteome</keyword>
<comment type="caution">
    <text evidence="2">The sequence shown here is derived from an EMBL/GenBank/DDBJ whole genome shotgun (WGS) entry which is preliminary data.</text>
</comment>
<dbReference type="AlphaFoldDB" id="A0ABD1WLE0"/>
<protein>
    <submittedName>
        <fullName evidence="2">Uncharacterized protein</fullName>
    </submittedName>
</protein>
<name>A0ABD1WLE0_9LAMI</name>
<evidence type="ECO:0000313" key="3">
    <source>
        <dbReference type="Proteomes" id="UP001604277"/>
    </source>
</evidence>
<evidence type="ECO:0000313" key="2">
    <source>
        <dbReference type="EMBL" id="KAL2550513.1"/>
    </source>
</evidence>